<comment type="caution">
    <text evidence="7">The sequence shown here is derived from an EMBL/GenBank/DDBJ whole genome shotgun (WGS) entry which is preliminary data.</text>
</comment>
<gene>
    <name evidence="7" type="primary">rex2</name>
    <name evidence="7" type="ORF">OC846_002029</name>
</gene>
<dbReference type="Pfam" id="PF00929">
    <property type="entry name" value="RNase_T"/>
    <property type="match status" value="1"/>
</dbReference>
<dbReference type="PANTHER" id="PTHR11046:SF0">
    <property type="entry name" value="OLIGORIBONUCLEASE, MITOCHONDRIAL"/>
    <property type="match status" value="1"/>
</dbReference>
<keyword evidence="2" id="KW-0540">Nuclease</keyword>
<evidence type="ECO:0000256" key="4">
    <source>
        <dbReference type="ARBA" id="ARBA00022839"/>
    </source>
</evidence>
<evidence type="ECO:0000256" key="1">
    <source>
        <dbReference type="ARBA" id="ARBA00009921"/>
    </source>
</evidence>
<dbReference type="Proteomes" id="UP001176517">
    <property type="component" value="Unassembled WGS sequence"/>
</dbReference>
<comment type="similarity">
    <text evidence="1">Belongs to the oligoribonuclease family.</text>
</comment>
<dbReference type="GO" id="GO:0003676">
    <property type="term" value="F:nucleic acid binding"/>
    <property type="evidence" value="ECO:0007669"/>
    <property type="project" value="InterPro"/>
</dbReference>
<organism evidence="7 8">
    <name type="scientific">Tilletia horrida</name>
    <dbReference type="NCBI Taxonomy" id="155126"/>
    <lineage>
        <taxon>Eukaryota</taxon>
        <taxon>Fungi</taxon>
        <taxon>Dikarya</taxon>
        <taxon>Basidiomycota</taxon>
        <taxon>Ustilaginomycotina</taxon>
        <taxon>Exobasidiomycetes</taxon>
        <taxon>Tilletiales</taxon>
        <taxon>Tilletiaceae</taxon>
        <taxon>Tilletia</taxon>
    </lineage>
</organism>
<dbReference type="InterPro" id="IPR013520">
    <property type="entry name" value="Ribonucl_H"/>
</dbReference>
<feature type="region of interest" description="Disordered" evidence="5">
    <location>
        <begin position="1"/>
        <end position="37"/>
    </location>
</feature>
<dbReference type="GO" id="GO:0000175">
    <property type="term" value="F:3'-5'-RNA exonuclease activity"/>
    <property type="evidence" value="ECO:0007669"/>
    <property type="project" value="InterPro"/>
</dbReference>
<keyword evidence="3" id="KW-0378">Hydrolase</keyword>
<reference evidence="7" key="1">
    <citation type="journal article" date="2023" name="PhytoFront">
        <title>Draft Genome Resources of Seven Strains of Tilletia horrida, Causal Agent of Kernel Smut of Rice.</title>
        <authorList>
            <person name="Khanal S."/>
            <person name="Antony Babu S."/>
            <person name="Zhou X.G."/>
        </authorList>
    </citation>
    <scope>NUCLEOTIDE SEQUENCE</scope>
    <source>
        <strain evidence="7">TX6</strain>
    </source>
</reference>
<dbReference type="InterPro" id="IPR036397">
    <property type="entry name" value="RNaseH_sf"/>
</dbReference>
<dbReference type="InterPro" id="IPR012337">
    <property type="entry name" value="RNaseH-like_sf"/>
</dbReference>
<evidence type="ECO:0000256" key="3">
    <source>
        <dbReference type="ARBA" id="ARBA00022801"/>
    </source>
</evidence>
<dbReference type="SMART" id="SM00479">
    <property type="entry name" value="EXOIII"/>
    <property type="match status" value="1"/>
</dbReference>
<name>A0AAN6GSK3_9BASI</name>
<evidence type="ECO:0000259" key="6">
    <source>
        <dbReference type="SMART" id="SM00479"/>
    </source>
</evidence>
<dbReference type="NCBIfam" id="NF003765">
    <property type="entry name" value="PRK05359.1"/>
    <property type="match status" value="1"/>
</dbReference>
<evidence type="ECO:0000256" key="5">
    <source>
        <dbReference type="SAM" id="MobiDB-lite"/>
    </source>
</evidence>
<keyword evidence="8" id="KW-1185">Reference proteome</keyword>
<dbReference type="AlphaFoldDB" id="A0AAN6GSK3"/>
<dbReference type="PANTHER" id="PTHR11046">
    <property type="entry name" value="OLIGORIBONUCLEASE, MITOCHONDRIAL"/>
    <property type="match status" value="1"/>
</dbReference>
<evidence type="ECO:0000313" key="7">
    <source>
        <dbReference type="EMBL" id="KAK0554553.1"/>
    </source>
</evidence>
<dbReference type="SUPFAM" id="SSF53098">
    <property type="entry name" value="Ribonuclease H-like"/>
    <property type="match status" value="1"/>
</dbReference>
<protein>
    <submittedName>
        <fullName evidence="7">Phosphatidylinositol 3,4,5-trisphosphate-dependent Rac exchanger 2 protein</fullName>
    </submittedName>
</protein>
<evidence type="ECO:0000256" key="2">
    <source>
        <dbReference type="ARBA" id="ARBA00022722"/>
    </source>
</evidence>
<keyword evidence="4" id="KW-0269">Exonuclease</keyword>
<dbReference type="CDD" id="cd06135">
    <property type="entry name" value="Orn"/>
    <property type="match status" value="1"/>
</dbReference>
<sequence length="220" mass="24501">MAFVRPHPAASGPSVTPAPFVSSPIPPPPHKGPKMDVRDGALGKIMGRNVIFDSKSLTEKDRILEIACIITDGELVPVDSGVQYVIQTEKKYLDAMGPWCVSLTALCQDKSVAKPHDHVRAAILCYVYDRVPNVKQACLAGNTVHADKVFLEREFPELIEHLSYRIVDVSSIKELAARWYGKAAIPMKKSEHRALSDIKGSIEELKHYRKTIFRNQGNMR</sequence>
<dbReference type="InterPro" id="IPR022894">
    <property type="entry name" value="Oligoribonuclease"/>
</dbReference>
<feature type="domain" description="Exonuclease" evidence="6">
    <location>
        <begin position="48"/>
        <end position="214"/>
    </location>
</feature>
<dbReference type="Gene3D" id="3.30.420.10">
    <property type="entry name" value="Ribonuclease H-like superfamily/Ribonuclease H"/>
    <property type="match status" value="1"/>
</dbReference>
<proteinExistence type="inferred from homology"/>
<dbReference type="GO" id="GO:0005739">
    <property type="term" value="C:mitochondrion"/>
    <property type="evidence" value="ECO:0007669"/>
    <property type="project" value="TreeGrafter"/>
</dbReference>
<evidence type="ECO:0000313" key="8">
    <source>
        <dbReference type="Proteomes" id="UP001176517"/>
    </source>
</evidence>
<dbReference type="EMBL" id="JAPDMZ010000036">
    <property type="protein sequence ID" value="KAK0554553.1"/>
    <property type="molecule type" value="Genomic_DNA"/>
</dbReference>
<accession>A0AAN6GSK3</accession>